<reference evidence="1" key="1">
    <citation type="submission" date="2018-02" db="EMBL/GenBank/DDBJ databases">
        <title>Rhizophora mucronata_Transcriptome.</title>
        <authorList>
            <person name="Meera S.P."/>
            <person name="Sreeshan A."/>
            <person name="Augustine A."/>
        </authorList>
    </citation>
    <scope>NUCLEOTIDE SEQUENCE</scope>
    <source>
        <tissue evidence="1">Leaf</tissue>
    </source>
</reference>
<name>A0A2P2QGE2_RHIMU</name>
<accession>A0A2P2QGE2</accession>
<protein>
    <submittedName>
        <fullName evidence="1">Uncharacterized protein</fullName>
    </submittedName>
</protein>
<sequence length="29" mass="3299">MQTPEGFAVINKSNRYCNQESLQNLLNGE</sequence>
<organism evidence="1">
    <name type="scientific">Rhizophora mucronata</name>
    <name type="common">Asiatic mangrove</name>
    <dbReference type="NCBI Taxonomy" id="61149"/>
    <lineage>
        <taxon>Eukaryota</taxon>
        <taxon>Viridiplantae</taxon>
        <taxon>Streptophyta</taxon>
        <taxon>Embryophyta</taxon>
        <taxon>Tracheophyta</taxon>
        <taxon>Spermatophyta</taxon>
        <taxon>Magnoliopsida</taxon>
        <taxon>eudicotyledons</taxon>
        <taxon>Gunneridae</taxon>
        <taxon>Pentapetalae</taxon>
        <taxon>rosids</taxon>
        <taxon>fabids</taxon>
        <taxon>Malpighiales</taxon>
        <taxon>Rhizophoraceae</taxon>
        <taxon>Rhizophora</taxon>
    </lineage>
</organism>
<proteinExistence type="predicted"/>
<dbReference type="AlphaFoldDB" id="A0A2P2QGE2"/>
<evidence type="ECO:0000313" key="1">
    <source>
        <dbReference type="EMBL" id="MBX65974.1"/>
    </source>
</evidence>
<dbReference type="EMBL" id="GGEC01085490">
    <property type="protein sequence ID" value="MBX65974.1"/>
    <property type="molecule type" value="Transcribed_RNA"/>
</dbReference>